<dbReference type="InterPro" id="IPR028978">
    <property type="entry name" value="Chorismate_lyase_/UTRA_dom_sf"/>
</dbReference>
<dbReference type="InterPro" id="IPR050679">
    <property type="entry name" value="Bact_HTH_transcr_reg"/>
</dbReference>
<evidence type="ECO:0000256" key="1">
    <source>
        <dbReference type="ARBA" id="ARBA00023015"/>
    </source>
</evidence>
<dbReference type="PROSITE" id="PS50949">
    <property type="entry name" value="HTH_GNTR"/>
    <property type="match status" value="1"/>
</dbReference>
<dbReference type="InterPro" id="IPR011663">
    <property type="entry name" value="UTRA"/>
</dbReference>
<dbReference type="EMBL" id="JAOEGN010000002">
    <property type="protein sequence ID" value="MCU0104264.1"/>
    <property type="molecule type" value="Genomic_DNA"/>
</dbReference>
<dbReference type="PRINTS" id="PR00035">
    <property type="entry name" value="HTHGNTR"/>
</dbReference>
<evidence type="ECO:0000313" key="5">
    <source>
        <dbReference type="EMBL" id="MCU0104264.1"/>
    </source>
</evidence>
<dbReference type="InterPro" id="IPR000524">
    <property type="entry name" value="Tscrpt_reg_HTH_GntR"/>
</dbReference>
<keyword evidence="2" id="KW-0238">DNA-binding</keyword>
<dbReference type="Pfam" id="PF07702">
    <property type="entry name" value="UTRA"/>
    <property type="match status" value="1"/>
</dbReference>
<proteinExistence type="predicted"/>
<evidence type="ECO:0000256" key="2">
    <source>
        <dbReference type="ARBA" id="ARBA00023125"/>
    </source>
</evidence>
<feature type="domain" description="HTH gntR-type" evidence="4">
    <location>
        <begin position="3"/>
        <end position="71"/>
    </location>
</feature>
<dbReference type="InterPro" id="IPR036388">
    <property type="entry name" value="WH-like_DNA-bd_sf"/>
</dbReference>
<dbReference type="Gene3D" id="1.10.10.10">
    <property type="entry name" value="Winged helix-like DNA-binding domain superfamily/Winged helix DNA-binding domain"/>
    <property type="match status" value="1"/>
</dbReference>
<dbReference type="InterPro" id="IPR036390">
    <property type="entry name" value="WH_DNA-bd_sf"/>
</dbReference>
<evidence type="ECO:0000259" key="4">
    <source>
        <dbReference type="PROSITE" id="PS50949"/>
    </source>
</evidence>
<keyword evidence="1" id="KW-0805">Transcription regulation</keyword>
<organism evidence="5 6">
    <name type="scientific">Paracholeplasma vituli</name>
    <dbReference type="NCBI Taxonomy" id="69473"/>
    <lineage>
        <taxon>Bacteria</taxon>
        <taxon>Bacillati</taxon>
        <taxon>Mycoplasmatota</taxon>
        <taxon>Mollicutes</taxon>
        <taxon>Acholeplasmatales</taxon>
        <taxon>Acholeplasmataceae</taxon>
        <taxon>Paracholeplasma</taxon>
    </lineage>
</organism>
<keyword evidence="6" id="KW-1185">Reference proteome</keyword>
<name>A0ABT2PTI6_9MOLU</name>
<protein>
    <submittedName>
        <fullName evidence="5">GntR family transcriptional regulator</fullName>
    </submittedName>
</protein>
<dbReference type="SUPFAM" id="SSF64288">
    <property type="entry name" value="Chorismate lyase-like"/>
    <property type="match status" value="1"/>
</dbReference>
<comment type="caution">
    <text evidence="5">The sequence shown here is derived from an EMBL/GenBank/DDBJ whole genome shotgun (WGS) entry which is preliminary data.</text>
</comment>
<sequence>MITPIYKVIENDIKLKINQGELKSGDLVPSENELKDQYNVSRMTVRQALNNLVNDGYLFRHKGKGTFISQRKIEKNIHGVRSFTEEMAATGRKVSNKILSFERVQASPDIADKLFLNEGDEVIHVERVRYGNDIPVLFEQLYIPGNLFKTIGKENLQGSFYQYLEHELGMQISYCIQQIEAISADSKVSVALEVNKNVPTLLIVRNTFLSNGRPFEYVKSFYRADQYKFVQHAIKG</sequence>
<dbReference type="PANTHER" id="PTHR44846">
    <property type="entry name" value="MANNOSYL-D-GLYCERATE TRANSPORT/METABOLISM SYSTEM REPRESSOR MNGR-RELATED"/>
    <property type="match status" value="1"/>
</dbReference>
<dbReference type="Gene3D" id="3.40.1410.10">
    <property type="entry name" value="Chorismate lyase-like"/>
    <property type="match status" value="1"/>
</dbReference>
<dbReference type="Pfam" id="PF00392">
    <property type="entry name" value="GntR"/>
    <property type="match status" value="1"/>
</dbReference>
<evidence type="ECO:0000313" key="6">
    <source>
        <dbReference type="Proteomes" id="UP001209076"/>
    </source>
</evidence>
<dbReference type="RefSeq" id="WP_262095487.1">
    <property type="nucleotide sequence ID" value="NZ_JAOEGN010000002.1"/>
</dbReference>
<evidence type="ECO:0000256" key="3">
    <source>
        <dbReference type="ARBA" id="ARBA00023163"/>
    </source>
</evidence>
<dbReference type="Proteomes" id="UP001209076">
    <property type="component" value="Unassembled WGS sequence"/>
</dbReference>
<gene>
    <name evidence="5" type="ORF">N7603_01185</name>
</gene>
<accession>A0ABT2PTI6</accession>
<dbReference type="SMART" id="SM00866">
    <property type="entry name" value="UTRA"/>
    <property type="match status" value="1"/>
</dbReference>
<dbReference type="SMART" id="SM00345">
    <property type="entry name" value="HTH_GNTR"/>
    <property type="match status" value="1"/>
</dbReference>
<keyword evidence="3" id="KW-0804">Transcription</keyword>
<reference evidence="6" key="1">
    <citation type="submission" date="2023-07" db="EMBL/GenBank/DDBJ databases">
        <title>Novel Mycoplasma species identified in domestic and wild animals.</title>
        <authorList>
            <person name="Volokhov D.V."/>
            <person name="Furtak V.A."/>
            <person name="Zagorodnyaya T.A."/>
        </authorList>
    </citation>
    <scope>NUCLEOTIDE SEQUENCE [LARGE SCALE GENOMIC DNA]</scope>
    <source>
        <strain evidence="6">92-19</strain>
    </source>
</reference>
<dbReference type="PANTHER" id="PTHR44846:SF1">
    <property type="entry name" value="MANNOSYL-D-GLYCERATE TRANSPORT_METABOLISM SYSTEM REPRESSOR MNGR-RELATED"/>
    <property type="match status" value="1"/>
</dbReference>
<dbReference type="CDD" id="cd07377">
    <property type="entry name" value="WHTH_GntR"/>
    <property type="match status" value="1"/>
</dbReference>
<dbReference type="SUPFAM" id="SSF46785">
    <property type="entry name" value="Winged helix' DNA-binding domain"/>
    <property type="match status" value="1"/>
</dbReference>